<dbReference type="EMBL" id="JAIQCJ010000254">
    <property type="protein sequence ID" value="KAJ8797191.1"/>
    <property type="molecule type" value="Genomic_DNA"/>
</dbReference>
<organism evidence="2 3">
    <name type="scientific">Eschrichtius robustus</name>
    <name type="common">California gray whale</name>
    <name type="synonym">Eschrichtius gibbosus</name>
    <dbReference type="NCBI Taxonomy" id="9764"/>
    <lineage>
        <taxon>Eukaryota</taxon>
        <taxon>Metazoa</taxon>
        <taxon>Chordata</taxon>
        <taxon>Craniata</taxon>
        <taxon>Vertebrata</taxon>
        <taxon>Euteleostomi</taxon>
        <taxon>Mammalia</taxon>
        <taxon>Eutheria</taxon>
        <taxon>Laurasiatheria</taxon>
        <taxon>Artiodactyla</taxon>
        <taxon>Whippomorpha</taxon>
        <taxon>Cetacea</taxon>
        <taxon>Mysticeti</taxon>
        <taxon>Eschrichtiidae</taxon>
        <taxon>Eschrichtius</taxon>
    </lineage>
</organism>
<dbReference type="AlphaFoldDB" id="A0AB34HZU4"/>
<dbReference type="Proteomes" id="UP001159641">
    <property type="component" value="Unassembled WGS sequence"/>
</dbReference>
<sequence length="405" mass="43779">MLNFQGGIMTGDEKASGVKGDGRKDLAVRRCHTSHQPQPLAMAALSYFLPLLALPQLLFMSQAPEPCPDVPSTELGWNLGRLKEKFWSHAAQKRSLARSDITFLLQLGEPRPVFTQDLFPQKLKVPEKNSARHLVGLPPKSPLLDGIESVTGPGGARGRRDQRRLSKNGPRRQARRPQTPVGRLCTREQPHVSSGVPGVTSFKLATRHPARATPRLGHLRAARDRSPRGREVPVCLGLSKGRRPPLQASSPGQGTRARPEPRRRCGVAGPEPRAAPPAALTERGHRAGLEEQAVPAAARLQQDAALPRGLQPPEQPQPFAQSHGRAARRRGSTRSRDFQEFHFAPTPPPGTGSSPAPRRPPPRRLLCARARRPGQMVTGTCPTGLQDGCGVGGAERSGSNAQGQL</sequence>
<name>A0AB34HZU4_ESCRO</name>
<comment type="caution">
    <text evidence="2">The sequence shown here is derived from an EMBL/GenBank/DDBJ whole genome shotgun (WGS) entry which is preliminary data.</text>
</comment>
<feature type="compositionally biased region" description="Basic and acidic residues" evidence="1">
    <location>
        <begin position="221"/>
        <end position="231"/>
    </location>
</feature>
<feature type="region of interest" description="Disordered" evidence="1">
    <location>
        <begin position="308"/>
        <end position="405"/>
    </location>
</feature>
<evidence type="ECO:0000256" key="1">
    <source>
        <dbReference type="SAM" id="MobiDB-lite"/>
    </source>
</evidence>
<keyword evidence="3" id="KW-1185">Reference proteome</keyword>
<evidence type="ECO:0000313" key="2">
    <source>
        <dbReference type="EMBL" id="KAJ8797191.1"/>
    </source>
</evidence>
<evidence type="ECO:0000313" key="3">
    <source>
        <dbReference type="Proteomes" id="UP001159641"/>
    </source>
</evidence>
<accession>A0AB34HZU4</accession>
<gene>
    <name evidence="2" type="ORF">J1605_017419</name>
</gene>
<proteinExistence type="predicted"/>
<reference evidence="2 3" key="1">
    <citation type="submission" date="2022-11" db="EMBL/GenBank/DDBJ databases">
        <title>Whole genome sequence of Eschrichtius robustus ER-17-0199.</title>
        <authorList>
            <person name="Bruniche-Olsen A."/>
            <person name="Black A.N."/>
            <person name="Fields C.J."/>
            <person name="Walden K."/>
            <person name="Dewoody J.A."/>
        </authorList>
    </citation>
    <scope>NUCLEOTIDE SEQUENCE [LARGE SCALE GENOMIC DNA]</scope>
    <source>
        <strain evidence="2">ER-17-0199</strain>
        <tissue evidence="2">Blubber</tissue>
    </source>
</reference>
<feature type="region of interest" description="Disordered" evidence="1">
    <location>
        <begin position="130"/>
        <end position="278"/>
    </location>
</feature>
<feature type="compositionally biased region" description="Low complexity" evidence="1">
    <location>
        <begin position="268"/>
        <end position="278"/>
    </location>
</feature>
<protein>
    <submittedName>
        <fullName evidence="2">Uncharacterized protein</fullName>
    </submittedName>
</protein>
<feature type="compositionally biased region" description="Basic residues" evidence="1">
    <location>
        <begin position="160"/>
        <end position="175"/>
    </location>
</feature>